<feature type="transmembrane region" description="Helical" evidence="13">
    <location>
        <begin position="407"/>
        <end position="432"/>
    </location>
</feature>
<dbReference type="RefSeq" id="WP_081554511.1">
    <property type="nucleotide sequence ID" value="NZ_MUKV01000002.1"/>
</dbReference>
<comment type="subcellular location">
    <subcellularLocation>
        <location evidence="1">Host membrane</location>
    </subcellularLocation>
    <subcellularLocation>
        <location evidence="2">Secreted</location>
    </subcellularLocation>
</comment>
<evidence type="ECO:0000256" key="6">
    <source>
        <dbReference type="ARBA" id="ARBA00022870"/>
    </source>
</evidence>
<evidence type="ECO:0000256" key="9">
    <source>
        <dbReference type="ARBA" id="ARBA00023136"/>
    </source>
</evidence>
<dbReference type="PRINTS" id="PR01375">
    <property type="entry name" value="BACINVASINB"/>
</dbReference>
<keyword evidence="6" id="KW-1043">Host membrane</keyword>
<proteinExistence type="inferred from homology"/>
<feature type="coiled-coil region" evidence="12">
    <location>
        <begin position="119"/>
        <end position="205"/>
    </location>
</feature>
<feature type="transmembrane region" description="Helical" evidence="13">
    <location>
        <begin position="315"/>
        <end position="348"/>
    </location>
</feature>
<gene>
    <name evidence="16" type="ORF">B0T45_02950</name>
</gene>
<protein>
    <recommendedName>
        <fullName evidence="3">Translocator protein BipB</fullName>
    </recommendedName>
</protein>
<name>A0A1W0D9L0_9NEIS</name>
<dbReference type="Proteomes" id="UP000192721">
    <property type="component" value="Unassembled WGS sequence"/>
</dbReference>
<dbReference type="Pfam" id="PF16535">
    <property type="entry name" value="T3SSipB"/>
    <property type="match status" value="1"/>
</dbReference>
<comment type="similarity">
    <text evidence="11">Belongs to the SctE/SipB/YopB family.</text>
</comment>
<evidence type="ECO:0000256" key="13">
    <source>
        <dbReference type="SAM" id="Phobius"/>
    </source>
</evidence>
<evidence type="ECO:0000259" key="14">
    <source>
        <dbReference type="Pfam" id="PF04888"/>
    </source>
</evidence>
<keyword evidence="9 13" id="KW-0472">Membrane</keyword>
<dbReference type="GO" id="GO:0033644">
    <property type="term" value="C:host cell membrane"/>
    <property type="evidence" value="ECO:0007669"/>
    <property type="project" value="UniProtKB-SubCell"/>
</dbReference>
<keyword evidence="7 13" id="KW-1133">Transmembrane helix</keyword>
<dbReference type="Pfam" id="PF04888">
    <property type="entry name" value="SseC"/>
    <property type="match status" value="1"/>
</dbReference>
<dbReference type="EMBL" id="MUKV01000002">
    <property type="protein sequence ID" value="OQS43684.1"/>
    <property type="molecule type" value="Genomic_DNA"/>
</dbReference>
<dbReference type="AlphaFoldDB" id="A0A1W0D9L0"/>
<evidence type="ECO:0000256" key="11">
    <source>
        <dbReference type="ARBA" id="ARBA00035640"/>
    </source>
</evidence>
<feature type="domain" description="IpaB/BipB/SctE N-terminal" evidence="15">
    <location>
        <begin position="79"/>
        <end position="229"/>
    </location>
</feature>
<evidence type="ECO:0000256" key="8">
    <source>
        <dbReference type="ARBA" id="ARBA00023026"/>
    </source>
</evidence>
<comment type="function">
    <text evidence="10">Plays a role in the bacterium-induced formation of multinucleated giant cell (MNGC), which is formed after host cell fusion, as well as in the intercellular spreading of bacteria and in the induction of apoptosis in macrophages. May act in concert with other effector proteins to induce fusion of host cell membranes.</text>
</comment>
<evidence type="ECO:0000256" key="1">
    <source>
        <dbReference type="ARBA" id="ARBA00004551"/>
    </source>
</evidence>
<keyword evidence="4" id="KW-0964">Secreted</keyword>
<evidence type="ECO:0000259" key="15">
    <source>
        <dbReference type="Pfam" id="PF16535"/>
    </source>
</evidence>
<dbReference type="InterPro" id="IPR006972">
    <property type="entry name" value="BipB-like_C"/>
</dbReference>
<comment type="caution">
    <text evidence="16">The sequence shown here is derived from an EMBL/GenBank/DDBJ whole genome shotgun (WGS) entry which is preliminary data.</text>
</comment>
<dbReference type="Gene3D" id="1.20.120.330">
    <property type="entry name" value="Nucleotidyltransferases domain 2"/>
    <property type="match status" value="2"/>
</dbReference>
<evidence type="ECO:0000256" key="3">
    <source>
        <dbReference type="ARBA" id="ARBA00018823"/>
    </source>
</evidence>
<keyword evidence="5 13" id="KW-0812">Transmembrane</keyword>
<organism evidence="16 17">
    <name type="scientific">Chromobacterium haemolyticum</name>
    <dbReference type="NCBI Taxonomy" id="394935"/>
    <lineage>
        <taxon>Bacteria</taxon>
        <taxon>Pseudomonadati</taxon>
        <taxon>Pseudomonadota</taxon>
        <taxon>Betaproteobacteria</taxon>
        <taxon>Neisseriales</taxon>
        <taxon>Chromobacteriaceae</taxon>
        <taxon>Chromobacterium</taxon>
    </lineage>
</organism>
<feature type="domain" description="Translocator protein BipB-like C-terminal" evidence="14">
    <location>
        <begin position="254"/>
        <end position="581"/>
    </location>
</feature>
<sequence length="584" mass="61348">MSGNTIGQGFNLGSAELAKALSGNTQASEKFVDAAQKSAQALFTMRVSDDAGAAKPRGDLNTPPLTQPTAKAKEELDGAGKLTLLLGQLMSLLGNVSLSQLESRIATWRAMMDAQAAMGQKLSDELQQAIGEAEQATEAYQTALGDLKTAKETLEAAKQKLAQAQAKLDGLTPEDAGYQQALAARDQAANEAQAAKLKADKAEQAATDAHNLAKDKTAKADSLLTQAQGLNTKGGAVQQGAEDHLTGVAKLTMLMAMFVEMVGKNSEESLKNDLALFQAMQEGRQKEMDKKSAEYQEEVRKAEELNRTMGCIGKILGAVLTVVSVVAAVFTGGASLALAAVGLALMVADEVVKATTGESFMEKAMKPIMDAVMTMLKPLMDLVGKIVSETLKAFGVDKNLADTIGSIAGMIYAAVAMVFAVVAISMVGKGVASKLGGALSKMMGDSMRKMVPTLLKEMAKNGSKVLTQGFQRLANSLGLPKDAAAKQLMANTLNRVVVGGEVAQAATQAGGNVAQGVFMKNASDMLAEFTLARAAMEQIEQWLKQAVEVFASTQKVTQDLTTMMSSALQQNAEAGRFVLRQSHA</sequence>
<evidence type="ECO:0000313" key="17">
    <source>
        <dbReference type="Proteomes" id="UP000192721"/>
    </source>
</evidence>
<evidence type="ECO:0000256" key="5">
    <source>
        <dbReference type="ARBA" id="ARBA00022692"/>
    </source>
</evidence>
<keyword evidence="12" id="KW-0175">Coiled coil</keyword>
<evidence type="ECO:0000256" key="10">
    <source>
        <dbReference type="ARBA" id="ARBA00025490"/>
    </source>
</evidence>
<dbReference type="InterPro" id="IPR032391">
    <property type="entry name" value="IpaB/BipB/SctE_N"/>
</dbReference>
<dbReference type="GO" id="GO:0005576">
    <property type="term" value="C:extracellular region"/>
    <property type="evidence" value="ECO:0007669"/>
    <property type="project" value="UniProtKB-SubCell"/>
</dbReference>
<evidence type="ECO:0000313" key="16">
    <source>
        <dbReference type="EMBL" id="OQS43684.1"/>
    </source>
</evidence>
<evidence type="ECO:0000256" key="7">
    <source>
        <dbReference type="ARBA" id="ARBA00022989"/>
    </source>
</evidence>
<evidence type="ECO:0000256" key="4">
    <source>
        <dbReference type="ARBA" id="ARBA00022525"/>
    </source>
</evidence>
<evidence type="ECO:0000256" key="12">
    <source>
        <dbReference type="SAM" id="Coils"/>
    </source>
</evidence>
<reference evidence="16 17" key="1">
    <citation type="submission" date="2017-02" db="EMBL/GenBank/DDBJ databases">
        <title>Chromobacterium haemolyticum H5244.</title>
        <authorList>
            <person name="Gulvik C.A."/>
        </authorList>
    </citation>
    <scope>NUCLEOTIDE SEQUENCE [LARGE SCALE GENOMIC DNA]</scope>
    <source>
        <strain evidence="16 17">H5244</strain>
    </source>
</reference>
<dbReference type="GO" id="GO:0016020">
    <property type="term" value="C:membrane"/>
    <property type="evidence" value="ECO:0007669"/>
    <property type="project" value="InterPro"/>
</dbReference>
<dbReference type="InterPro" id="IPR003895">
    <property type="entry name" value="T3SS_SctE/BipB"/>
</dbReference>
<accession>A0A1W0D9L0</accession>
<evidence type="ECO:0000256" key="2">
    <source>
        <dbReference type="ARBA" id="ARBA00004613"/>
    </source>
</evidence>
<keyword evidence="8" id="KW-0843">Virulence</keyword>